<evidence type="ECO:0000313" key="2">
    <source>
        <dbReference type="EMBL" id="ANJ00848.1"/>
    </source>
</evidence>
<dbReference type="PANTHER" id="PTHR34846">
    <property type="entry name" value="4-CARBOXYMUCONOLACTONE DECARBOXYLASE FAMILY PROTEIN (AFU_ORTHOLOGUE AFUA_6G11590)"/>
    <property type="match status" value="1"/>
</dbReference>
<organism evidence="2 3">
    <name type="scientific">Polynucleobacter wuianus</name>
    <dbReference type="NCBI Taxonomy" id="1743168"/>
    <lineage>
        <taxon>Bacteria</taxon>
        <taxon>Pseudomonadati</taxon>
        <taxon>Pseudomonadota</taxon>
        <taxon>Betaproteobacteria</taxon>
        <taxon>Burkholderiales</taxon>
        <taxon>Burkholderiaceae</taxon>
        <taxon>Polynucleobacter</taxon>
    </lineage>
</organism>
<gene>
    <name evidence="2" type="ORF">A8O14_11280</name>
</gene>
<sequence>MKQICLLLIATLTLSKLVFAQTRLPEIPIDQYTAEQKQAVQEFEAARKKAPWGPFAMLMHSPQLMNNARAMGDYLRYNSAFNSLLSEFAILITAREWTQDYEWYVHYPIAIKAGLRPAIAEALKEGRRPEDMSEDESIVYDFTIELQRYKRVSDVTFAKTEKRFGKKGAIDLAGIAGYYTFLAMEMNMAKYQIPAGAERLPRFHE</sequence>
<name>A0A191UIL9_9BURK</name>
<accession>A0A191UIL9</accession>
<dbReference type="EMBL" id="CP015922">
    <property type="protein sequence ID" value="ANJ00848.1"/>
    <property type="molecule type" value="Genomic_DNA"/>
</dbReference>
<dbReference type="KEGG" id="pwu:A8O14_11280"/>
<dbReference type="PANTHER" id="PTHR34846:SF11">
    <property type="entry name" value="4-CARBOXYMUCONOLACTONE DECARBOXYLASE FAMILY PROTEIN (AFU_ORTHOLOGUE AFUA_6G11590)"/>
    <property type="match status" value="1"/>
</dbReference>
<proteinExistence type="predicted"/>
<keyword evidence="3" id="KW-1185">Reference proteome</keyword>
<evidence type="ECO:0000256" key="1">
    <source>
        <dbReference type="SAM" id="SignalP"/>
    </source>
</evidence>
<protein>
    <submittedName>
        <fullName evidence="2">4-carboxy muconolactone decarboxylase</fullName>
    </submittedName>
</protein>
<feature type="signal peptide" evidence="1">
    <location>
        <begin position="1"/>
        <end position="20"/>
    </location>
</feature>
<dbReference type="Proteomes" id="UP000078463">
    <property type="component" value="Chromosome"/>
</dbReference>
<reference evidence="3" key="1">
    <citation type="submission" date="2016-05" db="EMBL/GenBank/DDBJ databases">
        <title>Polynucleobacter sp. QLW-P1FAT50C-4 genome.</title>
        <authorList>
            <person name="Hahn M.W."/>
        </authorList>
    </citation>
    <scope>NUCLEOTIDE SEQUENCE [LARGE SCALE GENOMIC DNA]</scope>
    <source>
        <strain evidence="3">QLW-P1FAT50C-4</strain>
    </source>
</reference>
<dbReference type="AlphaFoldDB" id="A0A191UIL9"/>
<dbReference type="InterPro" id="IPR029032">
    <property type="entry name" value="AhpD-like"/>
</dbReference>
<keyword evidence="1" id="KW-0732">Signal</keyword>
<dbReference type="Gene3D" id="1.20.1290.10">
    <property type="entry name" value="AhpD-like"/>
    <property type="match status" value="1"/>
</dbReference>
<feature type="chain" id="PRO_5008248200" evidence="1">
    <location>
        <begin position="21"/>
        <end position="205"/>
    </location>
</feature>
<evidence type="ECO:0000313" key="3">
    <source>
        <dbReference type="Proteomes" id="UP000078463"/>
    </source>
</evidence>
<dbReference type="STRING" id="1743168.A8O14_11280"/>
<dbReference type="SUPFAM" id="SSF69118">
    <property type="entry name" value="AhpD-like"/>
    <property type="match status" value="1"/>
</dbReference>